<name>A0ABT3H653_9HYPH</name>
<dbReference type="RefSeq" id="WP_264599553.1">
    <property type="nucleotide sequence ID" value="NZ_JAOQNS010000001.1"/>
</dbReference>
<sequence length="348" mass="36695">MNPSAASGDLARDAFAVLLPAFATLDCHDAALPLMERGCTSVLIGETRAEYLARRMSAERLAAETEEVFSGAIAHLREASPDLIVAVDQEPIGIRRLQGLAPFLAEDEEIYSLDDATIERRALEMASVARRLGVTMFLAPILDVVTGRNDWLSGRALDASPEEIGRIGAAYISGVQAAGIAAVAKHFPGFSELARDPAMYDVALDTPRETLIANALPFRTAISAGVAGIMPGPAPVAALDPDDAACTSRAVIDLLRGEFAFGGLVVTDDLDAPATLRDRPLAEVAVTALAAGADLLLVVGGDHLHEVVDSILEAVADGRLPEDRLRDAARRVRAFAAAPRAVSRNGKY</sequence>
<gene>
    <name evidence="5" type="ORF">M2319_000188</name>
</gene>
<protein>
    <submittedName>
        <fullName evidence="5">Beta-N-acetylhexosaminidase</fullName>
        <ecNumber evidence="5">3.2.1.52</ecNumber>
    </submittedName>
</protein>
<comment type="similarity">
    <text evidence="1">Belongs to the glycosyl hydrolase 3 family.</text>
</comment>
<evidence type="ECO:0000313" key="6">
    <source>
        <dbReference type="Proteomes" id="UP001209755"/>
    </source>
</evidence>
<dbReference type="PANTHER" id="PTHR30480">
    <property type="entry name" value="BETA-HEXOSAMINIDASE-RELATED"/>
    <property type="match status" value="1"/>
</dbReference>
<organism evidence="5 6">
    <name type="scientific">Rhodobium gokarnense</name>
    <dbReference type="NCBI Taxonomy" id="364296"/>
    <lineage>
        <taxon>Bacteria</taxon>
        <taxon>Pseudomonadati</taxon>
        <taxon>Pseudomonadota</taxon>
        <taxon>Alphaproteobacteria</taxon>
        <taxon>Hyphomicrobiales</taxon>
        <taxon>Rhodobiaceae</taxon>
        <taxon>Rhodobium</taxon>
    </lineage>
</organism>
<accession>A0ABT3H653</accession>
<evidence type="ECO:0000313" key="5">
    <source>
        <dbReference type="EMBL" id="MCW2305872.1"/>
    </source>
</evidence>
<dbReference type="EC" id="3.2.1.52" evidence="5"/>
<dbReference type="InterPro" id="IPR001764">
    <property type="entry name" value="Glyco_hydro_3_N"/>
</dbReference>
<dbReference type="Gene3D" id="3.20.20.300">
    <property type="entry name" value="Glycoside hydrolase, family 3, N-terminal domain"/>
    <property type="match status" value="1"/>
</dbReference>
<dbReference type="InterPro" id="IPR036962">
    <property type="entry name" value="Glyco_hydro_3_N_sf"/>
</dbReference>
<comment type="caution">
    <text evidence="5">The sequence shown here is derived from an EMBL/GenBank/DDBJ whole genome shotgun (WGS) entry which is preliminary data.</text>
</comment>
<keyword evidence="2 5" id="KW-0378">Hydrolase</keyword>
<dbReference type="EMBL" id="JAOQNS010000001">
    <property type="protein sequence ID" value="MCW2305872.1"/>
    <property type="molecule type" value="Genomic_DNA"/>
</dbReference>
<dbReference type="CDD" id="cd22265">
    <property type="entry name" value="UDM1_RNF168"/>
    <property type="match status" value="1"/>
</dbReference>
<keyword evidence="6" id="KW-1185">Reference proteome</keyword>
<dbReference type="GO" id="GO:0004563">
    <property type="term" value="F:beta-N-acetylhexosaminidase activity"/>
    <property type="evidence" value="ECO:0007669"/>
    <property type="project" value="UniProtKB-EC"/>
</dbReference>
<dbReference type="InterPro" id="IPR050226">
    <property type="entry name" value="NagZ_Beta-hexosaminidase"/>
</dbReference>
<dbReference type="InterPro" id="IPR017853">
    <property type="entry name" value="GH"/>
</dbReference>
<dbReference type="SUPFAM" id="SSF51445">
    <property type="entry name" value="(Trans)glycosidases"/>
    <property type="match status" value="1"/>
</dbReference>
<keyword evidence="3 5" id="KW-0326">Glycosidase</keyword>
<evidence type="ECO:0000259" key="4">
    <source>
        <dbReference type="Pfam" id="PF00933"/>
    </source>
</evidence>
<evidence type="ECO:0000256" key="1">
    <source>
        <dbReference type="ARBA" id="ARBA00005336"/>
    </source>
</evidence>
<proteinExistence type="inferred from homology"/>
<reference evidence="6" key="1">
    <citation type="submission" date="2023-07" db="EMBL/GenBank/DDBJ databases">
        <title>Genome sequencing of Purple Non-Sulfur Bacteria from various extreme environments.</title>
        <authorList>
            <person name="Mayer M."/>
        </authorList>
    </citation>
    <scope>NUCLEOTIDE SEQUENCE [LARGE SCALE GENOMIC DNA]</scope>
    <source>
        <strain evidence="6">DSM 17935</strain>
    </source>
</reference>
<dbReference type="Pfam" id="PF00933">
    <property type="entry name" value="Glyco_hydro_3"/>
    <property type="match status" value="1"/>
</dbReference>
<dbReference type="Proteomes" id="UP001209755">
    <property type="component" value="Unassembled WGS sequence"/>
</dbReference>
<dbReference type="PANTHER" id="PTHR30480:SF16">
    <property type="entry name" value="GLYCOSIDE HYDROLASE FAMILY 3 DOMAIN PROTEIN"/>
    <property type="match status" value="1"/>
</dbReference>
<feature type="domain" description="Glycoside hydrolase family 3 N-terminal" evidence="4">
    <location>
        <begin position="79"/>
        <end position="333"/>
    </location>
</feature>
<evidence type="ECO:0000256" key="2">
    <source>
        <dbReference type="ARBA" id="ARBA00022801"/>
    </source>
</evidence>
<evidence type="ECO:0000256" key="3">
    <source>
        <dbReference type="ARBA" id="ARBA00023295"/>
    </source>
</evidence>